<comment type="subcellular location">
    <subcellularLocation>
        <location evidence="2">Cytoplasm</location>
    </subcellularLocation>
    <subcellularLocation>
        <location evidence="1">Membrane</location>
        <location evidence="1">Caveola</location>
    </subcellularLocation>
</comment>
<dbReference type="PANTHER" id="PTHR15240">
    <property type="entry name" value="CAVIN"/>
    <property type="match status" value="1"/>
</dbReference>
<keyword evidence="8" id="KW-1185">Reference proteome</keyword>
<feature type="region of interest" description="Disordered" evidence="6">
    <location>
        <begin position="1"/>
        <end position="58"/>
    </location>
</feature>
<dbReference type="GeneTree" id="ENSGT00950000182910"/>
<dbReference type="Proteomes" id="UP001108240">
    <property type="component" value="Unplaced"/>
</dbReference>
<evidence type="ECO:0000313" key="8">
    <source>
        <dbReference type="Proteomes" id="UP001108240"/>
    </source>
</evidence>
<evidence type="ECO:0000256" key="3">
    <source>
        <dbReference type="ARBA" id="ARBA00008836"/>
    </source>
</evidence>
<organism evidence="7 8">
    <name type="scientific">Cyprinus carpio carpio</name>
    <dbReference type="NCBI Taxonomy" id="630221"/>
    <lineage>
        <taxon>Eukaryota</taxon>
        <taxon>Metazoa</taxon>
        <taxon>Chordata</taxon>
        <taxon>Craniata</taxon>
        <taxon>Vertebrata</taxon>
        <taxon>Euteleostomi</taxon>
        <taxon>Actinopterygii</taxon>
        <taxon>Neopterygii</taxon>
        <taxon>Teleostei</taxon>
        <taxon>Ostariophysi</taxon>
        <taxon>Cypriniformes</taxon>
        <taxon>Cyprinidae</taxon>
        <taxon>Cyprininae</taxon>
        <taxon>Cyprinus</taxon>
    </lineage>
</organism>
<dbReference type="PANTHER" id="PTHR15240:SF3">
    <property type="entry name" value="CAVEOLAE-ASSOCIATED PROTEIN 1"/>
    <property type="match status" value="1"/>
</dbReference>
<feature type="compositionally biased region" description="Basic and acidic residues" evidence="6">
    <location>
        <begin position="1"/>
        <end position="20"/>
    </location>
</feature>
<keyword evidence="5" id="KW-0472">Membrane</keyword>
<evidence type="ECO:0000256" key="2">
    <source>
        <dbReference type="ARBA" id="ARBA00004496"/>
    </source>
</evidence>
<feature type="compositionally biased region" description="Acidic residues" evidence="6">
    <location>
        <begin position="23"/>
        <end position="40"/>
    </location>
</feature>
<feature type="compositionally biased region" description="Basic and acidic residues" evidence="6">
    <location>
        <begin position="41"/>
        <end position="58"/>
    </location>
</feature>
<dbReference type="Ensembl" id="ENSCCRT00000193837.1">
    <property type="protein sequence ID" value="ENSCCRP00000112617.1"/>
    <property type="gene ID" value="ENSCCRG00000080374.1"/>
</dbReference>
<accession>A0A9J7XXG1</accession>
<keyword evidence="4" id="KW-0963">Cytoplasm</keyword>
<dbReference type="AlphaFoldDB" id="A0A9J7XXG1"/>
<dbReference type="InterPro" id="IPR026752">
    <property type="entry name" value="Cavin_fam"/>
</dbReference>
<evidence type="ECO:0000313" key="7">
    <source>
        <dbReference type="Ensembl" id="ENSCCRP00000112617.1"/>
    </source>
</evidence>
<dbReference type="GO" id="GO:0005901">
    <property type="term" value="C:caveola"/>
    <property type="evidence" value="ECO:0007669"/>
    <property type="project" value="UniProtKB-SubCell"/>
</dbReference>
<reference evidence="7" key="2">
    <citation type="submission" date="2025-09" db="UniProtKB">
        <authorList>
            <consortium name="Ensembl"/>
        </authorList>
    </citation>
    <scope>IDENTIFICATION</scope>
</reference>
<evidence type="ECO:0000256" key="6">
    <source>
        <dbReference type="SAM" id="MobiDB-lite"/>
    </source>
</evidence>
<comment type="similarity">
    <text evidence="3">Belongs to the CAVIN family.</text>
</comment>
<dbReference type="GO" id="GO:0006363">
    <property type="term" value="P:termination of RNA polymerase I transcription"/>
    <property type="evidence" value="ECO:0007669"/>
    <property type="project" value="TreeGrafter"/>
</dbReference>
<sequence length="165" mass="18654">MEVIEDSHLHLEVPDPHRSLTEISEDEINLPASDEEDEVTTENKAKVTDEKEEVGEGDKGEMNGVMVLALLDKIIGAVDQIQQTQAGLEARQREMDRSVTGIQGELTKLSKSHNTTANQREQNKTLNMNYKCTNKGFAKKNLGAFRYKLRGDWFSFAKVRKLCFL</sequence>
<dbReference type="GO" id="GO:0006361">
    <property type="term" value="P:transcription initiation at RNA polymerase I promoter"/>
    <property type="evidence" value="ECO:0007669"/>
    <property type="project" value="TreeGrafter"/>
</dbReference>
<proteinExistence type="inferred from homology"/>
<evidence type="ECO:0000256" key="4">
    <source>
        <dbReference type="ARBA" id="ARBA00022490"/>
    </source>
</evidence>
<evidence type="ECO:0000256" key="1">
    <source>
        <dbReference type="ARBA" id="ARBA00004345"/>
    </source>
</evidence>
<dbReference type="GO" id="GO:0005737">
    <property type="term" value="C:cytoplasm"/>
    <property type="evidence" value="ECO:0007669"/>
    <property type="project" value="UniProtKB-SubCell"/>
</dbReference>
<reference evidence="7" key="1">
    <citation type="submission" date="2025-08" db="UniProtKB">
        <authorList>
            <consortium name="Ensembl"/>
        </authorList>
    </citation>
    <scope>IDENTIFICATION</scope>
</reference>
<dbReference type="Pfam" id="PF15237">
    <property type="entry name" value="PTRF_SDPR"/>
    <property type="match status" value="1"/>
</dbReference>
<evidence type="ECO:0000256" key="5">
    <source>
        <dbReference type="ARBA" id="ARBA00023136"/>
    </source>
</evidence>
<protein>
    <submittedName>
        <fullName evidence="7">Uncharacterized protein</fullName>
    </submittedName>
</protein>
<dbReference type="GO" id="GO:0042134">
    <property type="term" value="F:rRNA primary transcript binding"/>
    <property type="evidence" value="ECO:0007669"/>
    <property type="project" value="TreeGrafter"/>
</dbReference>
<name>A0A9J7XXG1_CYPCA</name>